<accession>A0A3A3A9R2</accession>
<dbReference type="PANTHER" id="PTHR42104:SF1">
    <property type="entry name" value="EXTRACELLULAR GUANYL-SPECIFIC RIBONUCLEASE RNTA (AFU_ORTHOLOGUE AFUA_4G03230)"/>
    <property type="match status" value="1"/>
</dbReference>
<keyword evidence="6" id="KW-1015">Disulfide bond</keyword>
<evidence type="ECO:0000256" key="4">
    <source>
        <dbReference type="ARBA" id="ARBA00022759"/>
    </source>
</evidence>
<dbReference type="Pfam" id="PF00545">
    <property type="entry name" value="Ribonuclease"/>
    <property type="match status" value="1"/>
</dbReference>
<gene>
    <name evidence="9" type="ORF">PHISCL_00966</name>
</gene>
<protein>
    <recommendedName>
        <fullName evidence="2">ribonuclease T1</fullName>
        <ecNumber evidence="2">4.6.1.24</ecNumber>
    </recommendedName>
</protein>
<evidence type="ECO:0000256" key="6">
    <source>
        <dbReference type="ARBA" id="ARBA00023157"/>
    </source>
</evidence>
<dbReference type="InterPro" id="IPR016191">
    <property type="entry name" value="Ribonuclease/ribotoxin"/>
</dbReference>
<dbReference type="SUPFAM" id="SSF53933">
    <property type="entry name" value="Microbial ribonucleases"/>
    <property type="match status" value="1"/>
</dbReference>
<dbReference type="OrthoDB" id="5425539at2759"/>
<proteinExistence type="inferred from homology"/>
<evidence type="ECO:0000256" key="5">
    <source>
        <dbReference type="ARBA" id="ARBA00022801"/>
    </source>
</evidence>
<evidence type="ECO:0000256" key="3">
    <source>
        <dbReference type="ARBA" id="ARBA00022722"/>
    </source>
</evidence>
<keyword evidence="5" id="KW-0378">Hydrolase</keyword>
<evidence type="ECO:0000256" key="2">
    <source>
        <dbReference type="ARBA" id="ARBA00012549"/>
    </source>
</evidence>
<dbReference type="EMBL" id="MVGC01000016">
    <property type="protein sequence ID" value="RJE26735.1"/>
    <property type="molecule type" value="Genomic_DNA"/>
</dbReference>
<keyword evidence="4" id="KW-0255">Endonuclease</keyword>
<keyword evidence="3" id="KW-0540">Nuclease</keyword>
<dbReference type="CDD" id="cd00606">
    <property type="entry name" value="fungal_RNase"/>
    <property type="match status" value="1"/>
</dbReference>
<dbReference type="InterPro" id="IPR000026">
    <property type="entry name" value="N1-like"/>
</dbReference>
<evidence type="ECO:0000256" key="7">
    <source>
        <dbReference type="ARBA" id="ARBA00023239"/>
    </source>
</evidence>
<dbReference type="GO" id="GO:0046589">
    <property type="term" value="F:ribonuclease T1 activity"/>
    <property type="evidence" value="ECO:0007669"/>
    <property type="project" value="UniProtKB-EC"/>
</dbReference>
<evidence type="ECO:0000313" key="9">
    <source>
        <dbReference type="EMBL" id="RJE26735.1"/>
    </source>
</evidence>
<evidence type="ECO:0000256" key="1">
    <source>
        <dbReference type="ARBA" id="ARBA00009006"/>
    </source>
</evidence>
<reference evidence="10" key="1">
    <citation type="submission" date="2017-02" db="EMBL/GenBank/DDBJ databases">
        <authorList>
            <person name="Tafer H."/>
            <person name="Lopandic K."/>
        </authorList>
    </citation>
    <scope>NUCLEOTIDE SEQUENCE [LARGE SCALE GENOMIC DNA]</scope>
    <source>
        <strain evidence="10">CBS 366.77</strain>
    </source>
</reference>
<organism evidence="9 10">
    <name type="scientific">Aspergillus sclerotialis</name>
    <dbReference type="NCBI Taxonomy" id="2070753"/>
    <lineage>
        <taxon>Eukaryota</taxon>
        <taxon>Fungi</taxon>
        <taxon>Dikarya</taxon>
        <taxon>Ascomycota</taxon>
        <taxon>Pezizomycotina</taxon>
        <taxon>Eurotiomycetes</taxon>
        <taxon>Eurotiomycetidae</taxon>
        <taxon>Eurotiales</taxon>
        <taxon>Aspergillaceae</taxon>
        <taxon>Aspergillus</taxon>
        <taxon>Aspergillus subgen. Polypaecilum</taxon>
    </lineage>
</organism>
<sequence length="115" mass="12542">MFIEKPPPPNSRACAYTCGSHCYTNSEVSAAQHGGYNLYSSNDYVNDYSHEYHNYEGSDFPVPGEYYEFPIMSNGDTYDGGSPGADRVIFNTDDQLAGVITHTGASGNDFVACTE</sequence>
<comment type="similarity">
    <text evidence="1">Belongs to the ribonuclease N1/T1 family.</text>
</comment>
<keyword evidence="10" id="KW-1185">Reference proteome</keyword>
<dbReference type="GO" id="GO:0003723">
    <property type="term" value="F:RNA binding"/>
    <property type="evidence" value="ECO:0007669"/>
    <property type="project" value="InterPro"/>
</dbReference>
<dbReference type="GO" id="GO:0016787">
    <property type="term" value="F:hydrolase activity"/>
    <property type="evidence" value="ECO:0007669"/>
    <property type="project" value="UniProtKB-KW"/>
</dbReference>
<dbReference type="Gene3D" id="3.10.450.30">
    <property type="entry name" value="Microbial ribonucleases"/>
    <property type="match status" value="1"/>
</dbReference>
<dbReference type="Proteomes" id="UP000266188">
    <property type="component" value="Unassembled WGS sequence"/>
</dbReference>
<evidence type="ECO:0000256" key="8">
    <source>
        <dbReference type="ARBA" id="ARBA00034015"/>
    </source>
</evidence>
<comment type="caution">
    <text evidence="9">The sequence shown here is derived from an EMBL/GenBank/DDBJ whole genome shotgun (WGS) entry which is preliminary data.</text>
</comment>
<evidence type="ECO:0000313" key="10">
    <source>
        <dbReference type="Proteomes" id="UP000266188"/>
    </source>
</evidence>
<comment type="catalytic activity">
    <reaction evidence="8">
        <text>[RNA] containing guanosine + H2O = an [RNA fragment]-3'-guanosine-3'-phosphate + a 5'-hydroxy-ribonucleotide-3'-[RNA fragment].</text>
        <dbReference type="EC" id="4.6.1.24"/>
    </reaction>
</comment>
<keyword evidence="7" id="KW-0456">Lyase</keyword>
<dbReference type="PANTHER" id="PTHR42104">
    <property type="entry name" value="EXTRACELLULAR GUANYL-SPECIFIC RIBONUCLEASE RNTA (AFU_ORTHOLOGUE AFUA_4G03230)"/>
    <property type="match status" value="1"/>
</dbReference>
<dbReference type="AlphaFoldDB" id="A0A3A3A9R2"/>
<name>A0A3A3A9R2_9EURO</name>
<dbReference type="EC" id="4.6.1.24" evidence="2"/>